<feature type="region of interest" description="Disordered" evidence="1">
    <location>
        <begin position="1"/>
        <end position="35"/>
    </location>
</feature>
<dbReference type="SUPFAM" id="SSF52058">
    <property type="entry name" value="L domain-like"/>
    <property type="match status" value="1"/>
</dbReference>
<reference evidence="2 3" key="1">
    <citation type="journal article" date="2024" name="J Genomics">
        <title>Draft genome sequencing and assembly of Favolaschia claudopus CIRM-BRFM 2984 isolated from oak limbs.</title>
        <authorList>
            <person name="Navarro D."/>
            <person name="Drula E."/>
            <person name="Chaduli D."/>
            <person name="Cazenave R."/>
            <person name="Ahrendt S."/>
            <person name="Wang J."/>
            <person name="Lipzen A."/>
            <person name="Daum C."/>
            <person name="Barry K."/>
            <person name="Grigoriev I.V."/>
            <person name="Favel A."/>
            <person name="Rosso M.N."/>
            <person name="Martin F."/>
        </authorList>
    </citation>
    <scope>NUCLEOTIDE SEQUENCE [LARGE SCALE GENOMIC DNA]</scope>
    <source>
        <strain evidence="2 3">CIRM-BRFM 2984</strain>
    </source>
</reference>
<organism evidence="2 3">
    <name type="scientific">Favolaschia claudopus</name>
    <dbReference type="NCBI Taxonomy" id="2862362"/>
    <lineage>
        <taxon>Eukaryota</taxon>
        <taxon>Fungi</taxon>
        <taxon>Dikarya</taxon>
        <taxon>Basidiomycota</taxon>
        <taxon>Agaricomycotina</taxon>
        <taxon>Agaricomycetes</taxon>
        <taxon>Agaricomycetidae</taxon>
        <taxon>Agaricales</taxon>
        <taxon>Marasmiineae</taxon>
        <taxon>Mycenaceae</taxon>
        <taxon>Favolaschia</taxon>
    </lineage>
</organism>
<sequence>MTCFDGKPPPNQITVKGVGRSKRDGEVAQDTSEQGPHLPFRKWQWWQEGFLRVATHFHLRGRNGTVKPPIHPKNVFVAEVDGFSPIFHYKTDTWQEWHHFLPHKNMVAEVDTFKPKFHYKTVWLPKAPQDTAVAAPPWQVSNNKMDGLIRLANPTFHNAQCHPNAQALHQKITELHLDQTTHRHGGWARLATVLEECARLASLTMIQLALAESDNHRRVKLLTLRKLMIHFTEDTGISFMGNLEAPNLITLDIAAMGRGKLLDAVDANPGVFETCEEITLLQRTDVVESTTSALRAMQQVRTLDIGYCGPGAVESLKMFVQEGRQLSRLERVQCGGIFDEEAMELIVKGQFSDRKGIEQQEWKTKTGKPQQFYEQNFSLATWTAPNRHHMPKSPMISWTGKLTTTMQRRSSNVRESQAPCIVRKNRTNRTKLPGARGPRIVNNTNTGFLAYKIDAVEVPNETIARVFSKALKPVATQEDIYENELLRDRLHGICMKFNEVVNSVPELWTHIILEDKDASAKRAYQVDGSEGSVHEHISKSTGRELHISFNLAVLPAKQDEAARTWNALHAVSNRWISLFIRGAESCTKDSICVDALLGGRAMDRAKQLRIVDVAKRIDRPCQKKHERMRLCSGKLELIRSAILADVAFTPSTCLRYIHLATDQQNLNWYQFFSSCTNVSQMRWDRMCDIPSSPIVTLPSLQRLTLWTLRHLPPIFAPNLSRLEVLDRSIPVDAQVIKKFAVSPKLLTTLSLPNNPLTNAGLLEIFEQYPHIQRLIASNTEPRTEVYNALSKKILFQLRTNQKNRLTGIAFKRGLHGRAHEDEIVASTELEELCRPPGPRERPSSDYRCFLPMSSGTCIVISHFPYPLRQQDVAHAYSRKEIRARTGIEIPVLKVWIAEQFLFGKVPRGNMTLVILLGLEWEQANSLAKFGFAYGGRRYEVVCNKPS</sequence>
<gene>
    <name evidence="2" type="ORF">R3P38DRAFT_2787775</name>
</gene>
<protein>
    <submittedName>
        <fullName evidence="2">Uncharacterized protein</fullName>
    </submittedName>
</protein>
<keyword evidence="3" id="KW-1185">Reference proteome</keyword>
<dbReference type="EMBL" id="JAWWNJ010000057">
    <property type="protein sequence ID" value="KAK7014246.1"/>
    <property type="molecule type" value="Genomic_DNA"/>
</dbReference>
<evidence type="ECO:0000313" key="3">
    <source>
        <dbReference type="Proteomes" id="UP001362999"/>
    </source>
</evidence>
<accession>A0AAW0ANI2</accession>
<dbReference type="InterPro" id="IPR032675">
    <property type="entry name" value="LRR_dom_sf"/>
</dbReference>
<dbReference type="Gene3D" id="3.80.10.10">
    <property type="entry name" value="Ribonuclease Inhibitor"/>
    <property type="match status" value="1"/>
</dbReference>
<evidence type="ECO:0000256" key="1">
    <source>
        <dbReference type="SAM" id="MobiDB-lite"/>
    </source>
</evidence>
<comment type="caution">
    <text evidence="2">The sequence shown here is derived from an EMBL/GenBank/DDBJ whole genome shotgun (WGS) entry which is preliminary data.</text>
</comment>
<evidence type="ECO:0000313" key="2">
    <source>
        <dbReference type="EMBL" id="KAK7014246.1"/>
    </source>
</evidence>
<proteinExistence type="predicted"/>
<dbReference type="Proteomes" id="UP001362999">
    <property type="component" value="Unassembled WGS sequence"/>
</dbReference>
<dbReference type="AlphaFoldDB" id="A0AAW0ANI2"/>
<name>A0AAW0ANI2_9AGAR</name>